<evidence type="ECO:0008006" key="3">
    <source>
        <dbReference type="Google" id="ProtNLM"/>
    </source>
</evidence>
<accession>A0A0C9MPE6</accession>
<protein>
    <recommendedName>
        <fullName evidence="3">F-box domain-containing protein</fullName>
    </recommendedName>
</protein>
<organism evidence="1">
    <name type="scientific">Mucor ambiguus</name>
    <dbReference type="NCBI Taxonomy" id="91626"/>
    <lineage>
        <taxon>Eukaryota</taxon>
        <taxon>Fungi</taxon>
        <taxon>Fungi incertae sedis</taxon>
        <taxon>Mucoromycota</taxon>
        <taxon>Mucoromycotina</taxon>
        <taxon>Mucoromycetes</taxon>
        <taxon>Mucorales</taxon>
        <taxon>Mucorineae</taxon>
        <taxon>Mucoraceae</taxon>
        <taxon>Mucor</taxon>
    </lineage>
</organism>
<proteinExistence type="predicted"/>
<evidence type="ECO:0000313" key="1">
    <source>
        <dbReference type="EMBL" id="GAN03908.1"/>
    </source>
</evidence>
<name>A0A0C9MPE6_9FUNG</name>
<dbReference type="Proteomes" id="UP000053815">
    <property type="component" value="Unassembled WGS sequence"/>
</dbReference>
<dbReference type="OrthoDB" id="2280111at2759"/>
<reference evidence="1" key="1">
    <citation type="submission" date="2014-09" db="EMBL/GenBank/DDBJ databases">
        <title>Draft genome sequence of an oleaginous Mucoromycotina fungus Mucor ambiguus NBRC6742.</title>
        <authorList>
            <person name="Takeda I."/>
            <person name="Yamane N."/>
            <person name="Morita T."/>
            <person name="Tamano K."/>
            <person name="Machida M."/>
            <person name="Baker S."/>
            <person name="Koike H."/>
        </authorList>
    </citation>
    <scope>NUCLEOTIDE SEQUENCE</scope>
    <source>
        <strain evidence="1">NBRC 6742</strain>
    </source>
</reference>
<keyword evidence="2" id="KW-1185">Reference proteome</keyword>
<sequence length="442" mass="49997">MYQSNQITQLPVEITREIFTHLLLQHVHPPSVATSSTSQCRFISAKSGALYPNHATSRYFRYGEDGTCVCWQLDLLSVAMVCKSWYLIGLEFMQSASASTAATGKSAKFPSNQAPWLPLVNHPSYSRSYPFRSRLVKLLKESRMANLAFQQQVRHLVIDFASFDTMRREKSKSTNMMIKKRERLDIICDAGFANLVSCSSSGATSTPYDTLVDNSKNNSILNACNALKQTLIQQRRNNCIKRLDFIGFNPIQRCPCCAGKEWDQYLKPLVSCLSSVETLVLKDVLPSVDVFRALSSSRLDRIVFYKSMVTIPLFKKVKSASTSSTKFITSVSLIPENIWRQIKHIEIYEDIDDVTTWRSRRYLAELVNAVHDLESLVLQFDTKEANERSLLMINNSKMGTHDMSSNACGNTSMPNCDSPLYDLSMKCKTTLKQMTLVNVPTF</sequence>
<gene>
    <name evidence="1" type="ORF">MAM1_0051c03364</name>
</gene>
<dbReference type="AlphaFoldDB" id="A0A0C9MPE6"/>
<dbReference type="EMBL" id="DF836340">
    <property type="protein sequence ID" value="GAN03908.1"/>
    <property type="molecule type" value="Genomic_DNA"/>
</dbReference>
<evidence type="ECO:0000313" key="2">
    <source>
        <dbReference type="Proteomes" id="UP000053815"/>
    </source>
</evidence>